<dbReference type="GO" id="GO:0016829">
    <property type="term" value="F:lyase activity"/>
    <property type="evidence" value="ECO:0007669"/>
    <property type="project" value="UniProtKB-KW"/>
</dbReference>
<reference evidence="4 5" key="1">
    <citation type="submission" date="2015-06" db="EMBL/GenBank/DDBJ databases">
        <title>Draft genome assembly of filamentous brackish cyanobacterium Limnoraphis robusta strain CS-951.</title>
        <authorList>
            <person name="Willis A."/>
            <person name="Parks M."/>
            <person name="Burford M.A."/>
        </authorList>
    </citation>
    <scope>NUCLEOTIDE SEQUENCE [LARGE SCALE GENOMIC DNA]</scope>
    <source>
        <strain evidence="4 5">CS-951</strain>
    </source>
</reference>
<evidence type="ECO:0000256" key="3">
    <source>
        <dbReference type="HAMAP-Rule" id="MF_01459"/>
    </source>
</evidence>
<comment type="caution">
    <text evidence="4">The sequence shown here is derived from an EMBL/GenBank/DDBJ whole genome shotgun (WGS) entry which is preliminary data.</text>
</comment>
<dbReference type="RefSeq" id="WP_046278943.1">
    <property type="nucleotide sequence ID" value="NZ_LATL02000196.1"/>
</dbReference>
<dbReference type="InterPro" id="IPR018536">
    <property type="entry name" value="CpcS/CpeS"/>
</dbReference>
<dbReference type="EC" id="4.-.-.-" evidence="3"/>
<organism evidence="4 5">
    <name type="scientific">Limnoraphis robusta CS-951</name>
    <dbReference type="NCBI Taxonomy" id="1637645"/>
    <lineage>
        <taxon>Bacteria</taxon>
        <taxon>Bacillati</taxon>
        <taxon>Cyanobacteriota</taxon>
        <taxon>Cyanophyceae</taxon>
        <taxon>Oscillatoriophycideae</taxon>
        <taxon>Oscillatoriales</taxon>
        <taxon>Sirenicapillariaceae</taxon>
        <taxon>Limnoraphis</taxon>
    </lineage>
</organism>
<dbReference type="OrthoDB" id="484684at2"/>
<keyword evidence="2 3" id="KW-0456">Lyase</keyword>
<dbReference type="AlphaFoldDB" id="A0A0F5YGE1"/>
<protein>
    <recommendedName>
        <fullName evidence="3">Chromophore lyase CpcS/CpeS</fullName>
        <ecNumber evidence="3">4.-.-.-</ecNumber>
    </recommendedName>
</protein>
<dbReference type="InterPro" id="IPR012674">
    <property type="entry name" value="Calycin"/>
</dbReference>
<dbReference type="HAMAP" id="MF_01459">
    <property type="entry name" value="Chrphore_lyase_CpxS"/>
    <property type="match status" value="1"/>
</dbReference>
<comment type="similarity">
    <text evidence="1 3">Belongs to the CpcS/CpeS biliprotein lyase family.</text>
</comment>
<dbReference type="EMBL" id="LATL02000196">
    <property type="protein sequence ID" value="KKD37702.1"/>
    <property type="molecule type" value="Genomic_DNA"/>
</dbReference>
<proteinExistence type="inferred from homology"/>
<dbReference type="GO" id="GO:0017006">
    <property type="term" value="P:protein-tetrapyrrole linkage"/>
    <property type="evidence" value="ECO:0007669"/>
    <property type="project" value="UniProtKB-UniRule"/>
</dbReference>
<comment type="function">
    <text evidence="3">Covalently attaches a chromophore to Cys residue(s) of phycobiliproteins.</text>
</comment>
<evidence type="ECO:0000256" key="1">
    <source>
        <dbReference type="ARBA" id="ARBA00010681"/>
    </source>
</evidence>
<name>A0A0F5YGE1_9CYAN</name>
<dbReference type="Gene3D" id="2.40.128.20">
    <property type="match status" value="1"/>
</dbReference>
<dbReference type="PATRIC" id="fig|1637645.4.peg.3886"/>
<dbReference type="Pfam" id="PF09367">
    <property type="entry name" value="CpeS"/>
    <property type="match status" value="1"/>
</dbReference>
<evidence type="ECO:0000313" key="4">
    <source>
        <dbReference type="EMBL" id="KKD37702.1"/>
    </source>
</evidence>
<evidence type="ECO:0000313" key="5">
    <source>
        <dbReference type="Proteomes" id="UP000033607"/>
    </source>
</evidence>
<sequence>MNAPIQQIKRYTVPQIEQYFRQSEGMWNSERRYYTLPDGKPQEWVSRLTVKFLAQGSPELIKLAELHNLSDHEVLFCGSYVEWLSTRSTSDRPQSEGSTIFGVLGNILYRDRGFATDKPINAKYYLPNPDTLCLRTEYNNSVFEEEIKHIGTKYRTRQSIITRAGEQQMIGQYLEKRIQ</sequence>
<gene>
    <name evidence="3" type="primary">cpcS</name>
    <name evidence="4" type="ORF">WN50_12850</name>
</gene>
<dbReference type="Proteomes" id="UP000033607">
    <property type="component" value="Unassembled WGS sequence"/>
</dbReference>
<accession>A0A0F5YGE1</accession>
<evidence type="ECO:0000256" key="2">
    <source>
        <dbReference type="ARBA" id="ARBA00023239"/>
    </source>
</evidence>